<gene>
    <name evidence="1" type="ORF">HRH59_14740</name>
</gene>
<reference evidence="1 2" key="1">
    <citation type="submission" date="2020-06" db="EMBL/GenBank/DDBJ databases">
        <title>Rheinheimera sp. nov., a marine bacterium isolated from coastal.</title>
        <authorList>
            <person name="Yu Q."/>
            <person name="Qi Y."/>
            <person name="Pu J."/>
        </authorList>
    </citation>
    <scope>NUCLEOTIDE SEQUENCE [LARGE SCALE GENOMIC DNA]</scope>
    <source>
        <strain evidence="1 2">YQF-2</strain>
    </source>
</reference>
<sequence>MNWNKKLDFSSKSEIQEFEIDLEEFQKREGGPPFHWLKLSDLWCEDSPTDHDKRIFACVLDLRLNVSCLEVNLSKIVESANNSNLDTKENIYEAFRCFELNTSYITRYRSIFDKIMGLLVLIIRPEMYDSFSVAKKKKNKFVNIMSLIDDDHKHFATKLSESIALFDNKYRTAEVHGSGSVRKWNFEMIYGPSGNQADMFWSWNTLHPLLTALGKY</sequence>
<name>A0A7Y5ATL8_9GAMM</name>
<dbReference type="Proteomes" id="UP000523161">
    <property type="component" value="Unassembled WGS sequence"/>
</dbReference>
<evidence type="ECO:0008006" key="3">
    <source>
        <dbReference type="Google" id="ProtNLM"/>
    </source>
</evidence>
<organism evidence="1 2">
    <name type="scientific">Rheinheimera lutimaris</name>
    <dbReference type="NCBI Taxonomy" id="2740584"/>
    <lineage>
        <taxon>Bacteria</taxon>
        <taxon>Pseudomonadati</taxon>
        <taxon>Pseudomonadota</taxon>
        <taxon>Gammaproteobacteria</taxon>
        <taxon>Chromatiales</taxon>
        <taxon>Chromatiaceae</taxon>
        <taxon>Rheinheimera</taxon>
    </lineage>
</organism>
<evidence type="ECO:0000313" key="1">
    <source>
        <dbReference type="EMBL" id="NRQ43809.1"/>
    </source>
</evidence>
<dbReference type="EMBL" id="JABSOD010000017">
    <property type="protein sequence ID" value="NRQ43809.1"/>
    <property type="molecule type" value="Genomic_DNA"/>
</dbReference>
<evidence type="ECO:0000313" key="2">
    <source>
        <dbReference type="Proteomes" id="UP000523161"/>
    </source>
</evidence>
<dbReference type="RefSeq" id="WP_173502044.1">
    <property type="nucleotide sequence ID" value="NZ_JABSOD010000017.1"/>
</dbReference>
<proteinExistence type="predicted"/>
<comment type="caution">
    <text evidence="1">The sequence shown here is derived from an EMBL/GenBank/DDBJ whole genome shotgun (WGS) entry which is preliminary data.</text>
</comment>
<accession>A0A7Y5ATL8</accession>
<keyword evidence="2" id="KW-1185">Reference proteome</keyword>
<protein>
    <recommendedName>
        <fullName evidence="3">Cthe-2314-like HEPN domain-containing protein</fullName>
    </recommendedName>
</protein>
<dbReference type="AlphaFoldDB" id="A0A7Y5ATL8"/>